<dbReference type="STRING" id="145388.A0A0D2LB98"/>
<keyword evidence="1" id="KW-0378">Hydrolase</keyword>
<dbReference type="GO" id="GO:0016990">
    <property type="term" value="F:arginine deiminase activity"/>
    <property type="evidence" value="ECO:0007669"/>
    <property type="project" value="UniProtKB-EC"/>
</dbReference>
<sequence>MDSMLESIGQGPVSPKALLSSGDLPQLEAAAAALATAGAVAPPSPAAAAAAAAGMRHVRSFVDCEEVLLQASLEDPKPTAAPQPRRADGLLEGGELRAVQEDEDEMAQVVIVCEPEGSSLMMGGLHPRGSLFERPVNIESAKAHHTNFRQARRRTTRGVLRDHGVRVLTVREILAHGVDEHMGARVALEDLAMATLTYQVGSPGVEGVVGSRGAAVRCRGCVGDDEAAVLPGGCSLCEVAEADRRYLADSYKREVIEHMSVTQLIDIILINPTVTLTPSGRDTGLTASYTFEPMSNLVYTRDQQITTCRGIVMGRLRSQQRFREVELMRFCFDKLGLPIIGQIEAPGFLEGGDFFPLGRDLAMVGVGLRSNVEAAQQLMERDLLGTRRLAVVRDDYDRHQDRMHLDCVFSALGGSCCLMLEEIMGESSPMRRLVDEYCRDPVTGRYRLARTAVEFASFMAAEGYSIIPISAPHQLAYACNVLNLGRSRIVSVHAPSARQIINHPRFKGDVRVIDFSSITSMYGAAHCASQVVMRVPAHLANRV</sequence>
<dbReference type="Pfam" id="PF02274">
    <property type="entry name" value="ADI"/>
    <property type="match status" value="1"/>
</dbReference>
<keyword evidence="2" id="KW-1185">Reference proteome</keyword>
<keyword evidence="1" id="KW-0808">Transferase</keyword>
<reference evidence="1 2" key="1">
    <citation type="journal article" date="2013" name="BMC Genomics">
        <title>Reconstruction of the lipid metabolism for the microalga Monoraphidium neglectum from its genome sequence reveals characteristics suitable for biofuel production.</title>
        <authorList>
            <person name="Bogen C."/>
            <person name="Al-Dilaimi A."/>
            <person name="Albersmeier A."/>
            <person name="Wichmann J."/>
            <person name="Grundmann M."/>
            <person name="Rupp O."/>
            <person name="Lauersen K.J."/>
            <person name="Blifernez-Klassen O."/>
            <person name="Kalinowski J."/>
            <person name="Goesmann A."/>
            <person name="Mussgnug J.H."/>
            <person name="Kruse O."/>
        </authorList>
    </citation>
    <scope>NUCLEOTIDE SEQUENCE [LARGE SCALE GENOMIC DNA]</scope>
    <source>
        <strain evidence="1 2">SAG 48.87</strain>
    </source>
</reference>
<organism evidence="1 2">
    <name type="scientific">Monoraphidium neglectum</name>
    <dbReference type="NCBI Taxonomy" id="145388"/>
    <lineage>
        <taxon>Eukaryota</taxon>
        <taxon>Viridiplantae</taxon>
        <taxon>Chlorophyta</taxon>
        <taxon>core chlorophytes</taxon>
        <taxon>Chlorophyceae</taxon>
        <taxon>CS clade</taxon>
        <taxon>Sphaeropleales</taxon>
        <taxon>Selenastraceae</taxon>
        <taxon>Monoraphidium</taxon>
    </lineage>
</organism>
<dbReference type="AlphaFoldDB" id="A0A0D2LB98"/>
<dbReference type="EC" id="3.5.3.6" evidence="1"/>
<dbReference type="OrthoDB" id="5590314at2759"/>
<dbReference type="GO" id="GO:0016740">
    <property type="term" value="F:transferase activity"/>
    <property type="evidence" value="ECO:0007669"/>
    <property type="project" value="UniProtKB-KW"/>
</dbReference>
<dbReference type="Gene3D" id="3.75.10.10">
    <property type="entry name" value="L-arginine/glycine Amidinotransferase, Chain A"/>
    <property type="match status" value="1"/>
</dbReference>
<dbReference type="Proteomes" id="UP000054498">
    <property type="component" value="Unassembled WGS sequence"/>
</dbReference>
<dbReference type="GO" id="GO:0019546">
    <property type="term" value="P:L-arginine deiminase pathway"/>
    <property type="evidence" value="ECO:0007669"/>
    <property type="project" value="TreeGrafter"/>
</dbReference>
<dbReference type="PANTHER" id="PTHR47271">
    <property type="entry name" value="ARGININE DEIMINASE"/>
    <property type="match status" value="1"/>
</dbReference>
<dbReference type="SUPFAM" id="SSF55909">
    <property type="entry name" value="Pentein"/>
    <property type="match status" value="1"/>
</dbReference>
<gene>
    <name evidence="1" type="ORF">MNEG_3942</name>
</gene>
<dbReference type="PANTHER" id="PTHR47271:SF2">
    <property type="entry name" value="ARGININE DEIMINASE"/>
    <property type="match status" value="1"/>
</dbReference>
<evidence type="ECO:0000313" key="2">
    <source>
        <dbReference type="Proteomes" id="UP000054498"/>
    </source>
</evidence>
<dbReference type="RefSeq" id="XP_013903038.1">
    <property type="nucleotide sequence ID" value="XM_014047584.1"/>
</dbReference>
<proteinExistence type="predicted"/>
<dbReference type="EMBL" id="KK100740">
    <property type="protein sequence ID" value="KIZ04019.1"/>
    <property type="molecule type" value="Genomic_DNA"/>
</dbReference>
<dbReference type="GeneID" id="25736820"/>
<dbReference type="KEGG" id="mng:MNEG_3942"/>
<evidence type="ECO:0000313" key="1">
    <source>
        <dbReference type="EMBL" id="KIZ04019.1"/>
    </source>
</evidence>
<accession>A0A0D2LB98</accession>
<name>A0A0D2LB98_9CHLO</name>
<protein>
    <submittedName>
        <fullName evidence="1">Amidinotransferase family protein</fullName>
        <ecNumber evidence="1">3.5.3.6</ecNumber>
    </submittedName>
</protein>